<feature type="compositionally biased region" description="Basic residues" evidence="1">
    <location>
        <begin position="143"/>
        <end position="158"/>
    </location>
</feature>
<evidence type="ECO:0000313" key="4">
    <source>
        <dbReference type="Proteomes" id="UP001626550"/>
    </source>
</evidence>
<name>A0ABD2QMY4_9PLAT</name>
<feature type="compositionally biased region" description="Low complexity" evidence="1">
    <location>
        <begin position="59"/>
        <end position="69"/>
    </location>
</feature>
<feature type="region of interest" description="Disordered" evidence="1">
    <location>
        <begin position="987"/>
        <end position="1041"/>
    </location>
</feature>
<organism evidence="3 4">
    <name type="scientific">Cichlidogyrus casuarinus</name>
    <dbReference type="NCBI Taxonomy" id="1844966"/>
    <lineage>
        <taxon>Eukaryota</taxon>
        <taxon>Metazoa</taxon>
        <taxon>Spiralia</taxon>
        <taxon>Lophotrochozoa</taxon>
        <taxon>Platyhelminthes</taxon>
        <taxon>Monogenea</taxon>
        <taxon>Monopisthocotylea</taxon>
        <taxon>Dactylogyridea</taxon>
        <taxon>Ancyrocephalidae</taxon>
        <taxon>Cichlidogyrus</taxon>
    </lineage>
</organism>
<accession>A0ABD2QMY4</accession>
<evidence type="ECO:0000259" key="2">
    <source>
        <dbReference type="PROSITE" id="PS50238"/>
    </source>
</evidence>
<feature type="compositionally biased region" description="Acidic residues" evidence="1">
    <location>
        <begin position="1022"/>
        <end position="1033"/>
    </location>
</feature>
<feature type="region of interest" description="Disordered" evidence="1">
    <location>
        <begin position="32"/>
        <end position="99"/>
    </location>
</feature>
<dbReference type="EMBL" id="JBJKFK010000023">
    <property type="protein sequence ID" value="KAL3320883.1"/>
    <property type="molecule type" value="Genomic_DNA"/>
</dbReference>
<sequence>MSRRVQLPGVMENNEFMPSKILEDLAAEEAPEYLLTTRPNTASSGGSTSVPVEDHPQGSISSTSSKKASGPGFKLPVSKRLSSVSGITDKKKKKLKEKYLQEHGLPSDTVLDSDIEDSVFGTTETAKNLPQILAPLRKPSISKQKKKKISKHSKKQKTKQPPTPIHPSQLLEQLQGQDTNPPPLPVFGVELETACANSYSHDGIPLPAFFRSCVDFIEEYGINKEGIYRVPGVQSQVTSLVNALNRGVEFSDIPPTSAAFYHHNQIRNRNQNPAESAGTQAQSAPRQIIGKEEVLSIEGSVPAPPPHDPFAVASLIKYFLREMPQPLLSKQVSLELERAIDVVDTEAQPSEFSPMQLKMQRIGEIIHSTLSRHHRYLLAWLVQHLGRVIQHSGENMMSVTNLAIVFSPALNISHRVLSILVSNTRDPKYVAINGWDVESRFSSRETHLITSPTIIPHWLFPDEAFRLRVYRAPLRPLQLRYNELNSLSLLLQPPHGRHDSIKRRGPAPLSSAIWLQGTSRNAQKLQIGSPMPTPQSEISADSFLELVEDAEELSNELFKQKSLLDFLTNKIAEGYDCNYFETLFWETQRIVTQLKRKKHLLELTDPLALRTELDRQESQLNKMHSELITTKEERPKRDKKRRDSTKKGHIEKQDSNVREADIWYTQRIITMLKRKLRQYEKVIEDSAASDSHDLQQQELPSGFLKPTPLEALDEEEVLNLTLRKLPPMLPQKTEAETPSLEPVEETEESPKMEEKAQEPVMTPPKLPVIPPRPKPEPPLPPPLPAKPAPILDLAKAKLIAEIQFLDCKQHESLANRADLFSRLNSEQEEINRIKAHIEYLLKEGGDKIWNYYVTHLASGRLLRHGCSILQSLDHLTDLESLKMEDRQSYPALMTDPTQIDALYTTSQLLGGVHVNPYEQLVNDSAQWFNHSEILNGASSAVSVGSYSEDRAGLLTSSSMEESLRLLSPAHTDKDFYKDMQRISARLDDSDSNSLAEDELSSVSGDSSSSSPLQMSASSNSSDQEEEDEEEEDVEQKPVGAGDEFEQAAVLFQLIKDNVELDKLNTALFDRIQAERSQCTELKVMLRNNLNKVAQQRNMMPAPNKS</sequence>
<keyword evidence="4" id="KW-1185">Reference proteome</keyword>
<comment type="caution">
    <text evidence="3">The sequence shown here is derived from an EMBL/GenBank/DDBJ whole genome shotgun (WGS) entry which is preliminary data.</text>
</comment>
<dbReference type="Proteomes" id="UP001626550">
    <property type="component" value="Unassembled WGS sequence"/>
</dbReference>
<dbReference type="SUPFAM" id="SSF48350">
    <property type="entry name" value="GTPase activation domain, GAP"/>
    <property type="match status" value="1"/>
</dbReference>
<dbReference type="InterPro" id="IPR000198">
    <property type="entry name" value="RhoGAP_dom"/>
</dbReference>
<proteinExistence type="predicted"/>
<dbReference type="InterPro" id="IPR039767">
    <property type="entry name" value="RALBP1"/>
</dbReference>
<evidence type="ECO:0000256" key="1">
    <source>
        <dbReference type="SAM" id="MobiDB-lite"/>
    </source>
</evidence>
<dbReference type="InterPro" id="IPR008936">
    <property type="entry name" value="Rho_GTPase_activation_prot"/>
</dbReference>
<dbReference type="AlphaFoldDB" id="A0ABD2QMY4"/>
<feature type="region of interest" description="Disordered" evidence="1">
    <location>
        <begin position="728"/>
        <end position="781"/>
    </location>
</feature>
<reference evidence="3 4" key="1">
    <citation type="submission" date="2024-11" db="EMBL/GenBank/DDBJ databases">
        <title>Adaptive evolution of stress response genes in parasites aligns with host niche diversity.</title>
        <authorList>
            <person name="Hahn C."/>
            <person name="Resl P."/>
        </authorList>
    </citation>
    <scope>NUCLEOTIDE SEQUENCE [LARGE SCALE GENOMIC DNA]</scope>
    <source>
        <strain evidence="3">EGGRZ-B1_66</strain>
        <tissue evidence="3">Body</tissue>
    </source>
</reference>
<dbReference type="Gene3D" id="1.20.58.90">
    <property type="match status" value="2"/>
</dbReference>
<gene>
    <name evidence="3" type="primary">RALBP1</name>
    <name evidence="3" type="ORF">Ciccas_000448</name>
</gene>
<evidence type="ECO:0000313" key="3">
    <source>
        <dbReference type="EMBL" id="KAL3320883.1"/>
    </source>
</evidence>
<feature type="compositionally biased region" description="Polar residues" evidence="1">
    <location>
        <begin position="37"/>
        <end position="50"/>
    </location>
</feature>
<dbReference type="Pfam" id="PF00620">
    <property type="entry name" value="RhoGAP"/>
    <property type="match status" value="2"/>
</dbReference>
<protein>
    <submittedName>
        <fullName evidence="3">RalA-binding protein 1</fullName>
    </submittedName>
</protein>
<feature type="compositionally biased region" description="Low complexity" evidence="1">
    <location>
        <begin position="1000"/>
        <end position="1021"/>
    </location>
</feature>
<feature type="compositionally biased region" description="Basic and acidic residues" evidence="1">
    <location>
        <begin position="748"/>
        <end position="757"/>
    </location>
</feature>
<dbReference type="PROSITE" id="PS50238">
    <property type="entry name" value="RHOGAP"/>
    <property type="match status" value="1"/>
</dbReference>
<feature type="compositionally biased region" description="Basic and acidic residues" evidence="1">
    <location>
        <begin position="620"/>
        <end position="636"/>
    </location>
</feature>
<dbReference type="SMART" id="SM00324">
    <property type="entry name" value="RhoGAP"/>
    <property type="match status" value="1"/>
</dbReference>
<feature type="compositionally biased region" description="Pro residues" evidence="1">
    <location>
        <begin position="761"/>
        <end position="781"/>
    </location>
</feature>
<dbReference type="Gene3D" id="1.10.555.10">
    <property type="entry name" value="Rho GTPase activation protein"/>
    <property type="match status" value="1"/>
</dbReference>
<dbReference type="GO" id="GO:0031267">
    <property type="term" value="F:small GTPase binding"/>
    <property type="evidence" value="ECO:0007669"/>
    <property type="project" value="UniProtKB-ARBA"/>
</dbReference>
<feature type="region of interest" description="Disordered" evidence="1">
    <location>
        <begin position="620"/>
        <end position="652"/>
    </location>
</feature>
<dbReference type="PANTHER" id="PTHR12783:SF5">
    <property type="entry name" value="RALA-BINDING PROTEIN 1"/>
    <property type="match status" value="1"/>
</dbReference>
<feature type="domain" description="Rho-GAP" evidence="2">
    <location>
        <begin position="189"/>
        <end position="455"/>
    </location>
</feature>
<feature type="region of interest" description="Disordered" evidence="1">
    <location>
        <begin position="130"/>
        <end position="167"/>
    </location>
</feature>
<dbReference type="PANTHER" id="PTHR12783">
    <property type="entry name" value="RALA BINDING PROTEIN 1 RALBP1"/>
    <property type="match status" value="1"/>
</dbReference>